<dbReference type="InterPro" id="IPR002781">
    <property type="entry name" value="TM_pro_TauE-like"/>
</dbReference>
<evidence type="ECO:0008006" key="10">
    <source>
        <dbReference type="Google" id="ProtNLM"/>
    </source>
</evidence>
<dbReference type="GO" id="GO:0031464">
    <property type="term" value="C:Cul4A-RING E3 ubiquitin ligase complex"/>
    <property type="evidence" value="ECO:0007669"/>
    <property type="project" value="TreeGrafter"/>
</dbReference>
<dbReference type="PANTHER" id="PTHR14255:SF3">
    <property type="entry name" value="SULFITE EXPORTER TAUE_SAFE FAMILY PROTEIN 5-RELATED"/>
    <property type="match status" value="1"/>
</dbReference>
<evidence type="ECO:0000256" key="7">
    <source>
        <dbReference type="SAM" id="Phobius"/>
    </source>
</evidence>
<accession>A0AAV1I6M1</accession>
<feature type="transmembrane region" description="Helical" evidence="7">
    <location>
        <begin position="65"/>
        <end position="92"/>
    </location>
</feature>
<dbReference type="Pfam" id="PF01925">
    <property type="entry name" value="TauE"/>
    <property type="match status" value="2"/>
</dbReference>
<feature type="transmembrane region" description="Helical" evidence="7">
    <location>
        <begin position="163"/>
        <end position="181"/>
    </location>
</feature>
<feature type="transmembrane region" description="Helical" evidence="7">
    <location>
        <begin position="470"/>
        <end position="491"/>
    </location>
</feature>
<comment type="caution">
    <text evidence="8">The sequence shown here is derived from an EMBL/GenBank/DDBJ whole genome shotgun (WGS) entry which is preliminary data.</text>
</comment>
<gene>
    <name evidence="8" type="ORF">CVIRNUC_004754</name>
</gene>
<evidence type="ECO:0000256" key="2">
    <source>
        <dbReference type="ARBA" id="ARBA00009142"/>
    </source>
</evidence>
<dbReference type="Proteomes" id="UP001314263">
    <property type="component" value="Unassembled WGS sequence"/>
</dbReference>
<feature type="compositionally biased region" description="Low complexity" evidence="6">
    <location>
        <begin position="277"/>
        <end position="287"/>
    </location>
</feature>
<evidence type="ECO:0000256" key="4">
    <source>
        <dbReference type="ARBA" id="ARBA00022989"/>
    </source>
</evidence>
<evidence type="ECO:0000256" key="6">
    <source>
        <dbReference type="SAM" id="MobiDB-lite"/>
    </source>
</evidence>
<organism evidence="8 9">
    <name type="scientific">Coccomyxa viridis</name>
    <dbReference type="NCBI Taxonomy" id="1274662"/>
    <lineage>
        <taxon>Eukaryota</taxon>
        <taxon>Viridiplantae</taxon>
        <taxon>Chlorophyta</taxon>
        <taxon>core chlorophytes</taxon>
        <taxon>Trebouxiophyceae</taxon>
        <taxon>Trebouxiophyceae incertae sedis</taxon>
        <taxon>Coccomyxaceae</taxon>
        <taxon>Coccomyxa</taxon>
    </lineage>
</organism>
<keyword evidence="4 7" id="KW-1133">Transmembrane helix</keyword>
<reference evidence="8 9" key="1">
    <citation type="submission" date="2023-10" db="EMBL/GenBank/DDBJ databases">
        <authorList>
            <person name="Maclean D."/>
            <person name="Macfadyen A."/>
        </authorList>
    </citation>
    <scope>NUCLEOTIDE SEQUENCE [LARGE SCALE GENOMIC DNA]</scope>
</reference>
<feature type="transmembrane region" description="Helical" evidence="7">
    <location>
        <begin position="534"/>
        <end position="557"/>
    </location>
</feature>
<feature type="transmembrane region" description="Helical" evidence="7">
    <location>
        <begin position="413"/>
        <end position="434"/>
    </location>
</feature>
<keyword evidence="3 7" id="KW-0812">Transmembrane</keyword>
<evidence type="ECO:0000256" key="3">
    <source>
        <dbReference type="ARBA" id="ARBA00022692"/>
    </source>
</evidence>
<comment type="similarity">
    <text evidence="2">Belongs to the 4-toluene sulfonate uptake permease (TSUP) (TC 2.A.102) family.</text>
</comment>
<evidence type="ECO:0000256" key="5">
    <source>
        <dbReference type="ARBA" id="ARBA00023136"/>
    </source>
</evidence>
<keyword evidence="9" id="KW-1185">Reference proteome</keyword>
<protein>
    <recommendedName>
        <fullName evidence="10">Sulfite exporter TauE/SafE</fullName>
    </recommendedName>
</protein>
<evidence type="ECO:0000313" key="9">
    <source>
        <dbReference type="Proteomes" id="UP001314263"/>
    </source>
</evidence>
<feature type="region of interest" description="Disordered" evidence="6">
    <location>
        <begin position="268"/>
        <end position="333"/>
    </location>
</feature>
<feature type="transmembrane region" description="Helical" evidence="7">
    <location>
        <begin position="12"/>
        <end position="33"/>
    </location>
</feature>
<dbReference type="EMBL" id="CAUYUE010000005">
    <property type="protein sequence ID" value="CAK0779361.1"/>
    <property type="molecule type" value="Genomic_DNA"/>
</dbReference>
<dbReference type="PANTHER" id="PTHR14255">
    <property type="entry name" value="CEREBLON"/>
    <property type="match status" value="1"/>
</dbReference>
<proteinExistence type="inferred from homology"/>
<feature type="region of interest" description="Disordered" evidence="6">
    <location>
        <begin position="202"/>
        <end position="221"/>
    </location>
</feature>
<keyword evidence="5 7" id="KW-0472">Membrane</keyword>
<dbReference type="GO" id="GO:0016020">
    <property type="term" value="C:membrane"/>
    <property type="evidence" value="ECO:0007669"/>
    <property type="project" value="UniProtKB-SubCell"/>
</dbReference>
<feature type="compositionally biased region" description="Low complexity" evidence="6">
    <location>
        <begin position="295"/>
        <end position="306"/>
    </location>
</feature>
<feature type="transmembrane region" description="Helical" evidence="7">
    <location>
        <begin position="381"/>
        <end position="401"/>
    </location>
</feature>
<feature type="transmembrane region" description="Helical" evidence="7">
    <location>
        <begin position="563"/>
        <end position="585"/>
    </location>
</feature>
<feature type="transmembrane region" description="Helical" evidence="7">
    <location>
        <begin position="503"/>
        <end position="527"/>
    </location>
</feature>
<dbReference type="GO" id="GO:0016567">
    <property type="term" value="P:protein ubiquitination"/>
    <property type="evidence" value="ECO:0007669"/>
    <property type="project" value="TreeGrafter"/>
</dbReference>
<name>A0AAV1I6M1_9CHLO</name>
<feature type="transmembrane region" description="Helical" evidence="7">
    <location>
        <begin position="104"/>
        <end position="124"/>
    </location>
</feature>
<evidence type="ECO:0000313" key="8">
    <source>
        <dbReference type="EMBL" id="CAK0779361.1"/>
    </source>
</evidence>
<feature type="region of interest" description="Disordered" evidence="6">
    <location>
        <begin position="349"/>
        <end position="376"/>
    </location>
</feature>
<dbReference type="AlphaFoldDB" id="A0AAV1I6M1"/>
<sequence>MRPLTFRRASQWGPTLVINVVALSLASYLALVYQSAMTRRILAEAASGAEADIHRHMSDNYGKNISALILSVVIGSVATAAGVGGGAFFVPLFNILLNFSVKGAMALSQAVIAGGAIAGVAVTLHKNHPHDPARPLMDFDIALMLLPFLLLGVSLGVLANVLFPNWLVTTLLLGLLIFLTYKTAKKALSLHRCEVRYLAQREEQKCQPPKNRKGKGLGSKADAEEARMVVVAQQPSLSTARALPSHVATQAGIDRDARQALALSAAGRLGSSERLRSSGQPGSSEGEAGPGSSGAGAWQAAAGEPSFAQDAQSMAEEGQGFAPPRQFGSLELEGQPSGLPAVSVRLANGEQDAQRQASPHAEVGTPQGQHHSEGEAREQPAWLQVAVLLFCWGVFVMFTLLLSHYPRCSGRYWAIFGVQGAACLAAEALFIHLVRNRKARQATSSLKQPMLQSAYSEPPSWTLTRLVRSAVITLVSGIIAGLLGIGGGMIVNPLLLEFNIHPQAAAATSTLMVLFSSSSAALSFGFGHQLNLHFALIFGLCCMGASLVGVLLVQRIVNHSGKASIIVFLLALVIATGVCLTAAFGGRYAIQDLVRHSNLAFSSLCSSSASS</sequence>
<evidence type="ECO:0000256" key="1">
    <source>
        <dbReference type="ARBA" id="ARBA00004141"/>
    </source>
</evidence>
<comment type="subcellular location">
    <subcellularLocation>
        <location evidence="1">Membrane</location>
        <topology evidence="1">Multi-pass membrane protein</topology>
    </subcellularLocation>
</comment>
<feature type="transmembrane region" description="Helical" evidence="7">
    <location>
        <begin position="136"/>
        <end position="157"/>
    </location>
</feature>